<dbReference type="PANTHER" id="PTHR44083:SF35">
    <property type="entry name" value="TOPLESS-RELATED PROTEIN 4-LIKE ISOFORM X1"/>
    <property type="match status" value="1"/>
</dbReference>
<dbReference type="InterPro" id="IPR027728">
    <property type="entry name" value="Topless_fam"/>
</dbReference>
<protein>
    <submittedName>
        <fullName evidence="1">Uncharacterized protein</fullName>
    </submittedName>
</protein>
<dbReference type="EMBL" id="QGKV02000832">
    <property type="protein sequence ID" value="KAF3542607.1"/>
    <property type="molecule type" value="Genomic_DNA"/>
</dbReference>
<organism evidence="1 2">
    <name type="scientific">Brassica cretica</name>
    <name type="common">Mustard</name>
    <dbReference type="NCBI Taxonomy" id="69181"/>
    <lineage>
        <taxon>Eukaryota</taxon>
        <taxon>Viridiplantae</taxon>
        <taxon>Streptophyta</taxon>
        <taxon>Embryophyta</taxon>
        <taxon>Tracheophyta</taxon>
        <taxon>Spermatophyta</taxon>
        <taxon>Magnoliopsida</taxon>
        <taxon>eudicotyledons</taxon>
        <taxon>Gunneridae</taxon>
        <taxon>Pentapetalae</taxon>
        <taxon>rosids</taxon>
        <taxon>malvids</taxon>
        <taxon>Brassicales</taxon>
        <taxon>Brassicaceae</taxon>
        <taxon>Brassiceae</taxon>
        <taxon>Brassica</taxon>
    </lineage>
</organism>
<dbReference type="Proteomes" id="UP000266723">
    <property type="component" value="Unassembled WGS sequence"/>
</dbReference>
<evidence type="ECO:0000313" key="1">
    <source>
        <dbReference type="EMBL" id="KAF3542607.1"/>
    </source>
</evidence>
<keyword evidence="2" id="KW-1185">Reference proteome</keyword>
<evidence type="ECO:0000313" key="2">
    <source>
        <dbReference type="Proteomes" id="UP000266723"/>
    </source>
</evidence>
<reference evidence="1 2" key="1">
    <citation type="journal article" date="2020" name="BMC Genomics">
        <title>Intraspecific diversification of the crop wild relative Brassica cretica Lam. using demographic model selection.</title>
        <authorList>
            <person name="Kioukis A."/>
            <person name="Michalopoulou V.A."/>
            <person name="Briers L."/>
            <person name="Pirintsos S."/>
            <person name="Studholme D.J."/>
            <person name="Pavlidis P."/>
            <person name="Sarris P.F."/>
        </authorList>
    </citation>
    <scope>NUCLEOTIDE SEQUENCE [LARGE SCALE GENOMIC DNA]</scope>
    <source>
        <strain evidence="2">cv. PFS-1207/04</strain>
    </source>
</reference>
<accession>A0ABQ7BTA8</accession>
<gene>
    <name evidence="1" type="ORF">DY000_02000388</name>
</gene>
<proteinExistence type="predicted"/>
<dbReference type="PANTHER" id="PTHR44083">
    <property type="entry name" value="TOPLESS-RELATED PROTEIN 1-RELATED"/>
    <property type="match status" value="1"/>
</dbReference>
<sequence length="69" mass="7684">MPITEPYSELVTLRWMCCDRYYSRVNPLVIAAHPLESNQFGVVLSNGHVYVVEPSESEGKWGTSPPGST</sequence>
<name>A0ABQ7BTA8_BRACR</name>
<comment type="caution">
    <text evidence="1">The sequence shown here is derived from an EMBL/GenBank/DDBJ whole genome shotgun (WGS) entry which is preliminary data.</text>
</comment>